<keyword evidence="2" id="KW-0472">Membrane</keyword>
<dbReference type="EMBL" id="JARPUR010000004">
    <property type="protein sequence ID" value="KAK4876601.1"/>
    <property type="molecule type" value="Genomic_DNA"/>
</dbReference>
<sequence length="485" mass="55793">MGTSDPSVMFMIIILFQLMINYFSIITSTSRENRRPLTEVELQREAENIWENKTENDIVEDIVGGEDSDEDYVEKQLSDSDSEQSENEDEVVDEPVRNIPRLLGKNGHRWSTQPPASQGGVSENLWCGKDFTENELLEYALEVENNLMGGENSDASVQTKGGKELSMTTAEILDVEPATAEEAEWKAGSEDIKNLGAKIDYDQQNLEINDIKIPFFFELNPLNLKKFNQTTRNYINIPVDINEGQPQIKFNNVRIPESIAYAKNGLCTIPIPEARNEIEINFQQQIKVDPLSNFEIGNPKINNKNINIDEKENKYSSWKKCPCDQSMDTEETDECIVTDDDVIPREKPTTFRCSKKDDVFEDNSSEDIDFEELAKEQEKENQFVNFLEGKSSQYTNAKFQNVVKERRRFVVFSYEGQLYPREIVAFDEETVTIHAMQRSLKMCKWPSKRDELTYQWSDVLGCIKPPKQISKRGVFSVPEFTDCFD</sequence>
<evidence type="ECO:0000256" key="2">
    <source>
        <dbReference type="SAM" id="Phobius"/>
    </source>
</evidence>
<keyword evidence="4" id="KW-1185">Reference proteome</keyword>
<name>A0AAN7S808_9COLE</name>
<feature type="compositionally biased region" description="Acidic residues" evidence="1">
    <location>
        <begin position="80"/>
        <end position="93"/>
    </location>
</feature>
<keyword evidence="2" id="KW-1133">Transmembrane helix</keyword>
<evidence type="ECO:0000256" key="1">
    <source>
        <dbReference type="SAM" id="MobiDB-lite"/>
    </source>
</evidence>
<accession>A0AAN7S808</accession>
<protein>
    <submittedName>
        <fullName evidence="3">Uncharacterized protein</fullName>
    </submittedName>
</protein>
<feature type="transmembrane region" description="Helical" evidence="2">
    <location>
        <begin position="6"/>
        <end position="25"/>
    </location>
</feature>
<dbReference type="Proteomes" id="UP001353858">
    <property type="component" value="Unassembled WGS sequence"/>
</dbReference>
<keyword evidence="2" id="KW-0812">Transmembrane</keyword>
<feature type="region of interest" description="Disordered" evidence="1">
    <location>
        <begin position="64"/>
        <end position="121"/>
    </location>
</feature>
<feature type="compositionally biased region" description="Polar residues" evidence="1">
    <location>
        <begin position="109"/>
        <end position="121"/>
    </location>
</feature>
<dbReference type="AlphaFoldDB" id="A0AAN7S808"/>
<reference evidence="4" key="1">
    <citation type="submission" date="2023-01" db="EMBL/GenBank/DDBJ databases">
        <title>Key to firefly adult light organ development and bioluminescence: homeobox transcription factors regulate luciferase expression and transportation to peroxisome.</title>
        <authorList>
            <person name="Fu X."/>
        </authorList>
    </citation>
    <scope>NUCLEOTIDE SEQUENCE [LARGE SCALE GENOMIC DNA]</scope>
</reference>
<evidence type="ECO:0000313" key="3">
    <source>
        <dbReference type="EMBL" id="KAK4876601.1"/>
    </source>
</evidence>
<organism evidence="3 4">
    <name type="scientific">Aquatica leii</name>
    <dbReference type="NCBI Taxonomy" id="1421715"/>
    <lineage>
        <taxon>Eukaryota</taxon>
        <taxon>Metazoa</taxon>
        <taxon>Ecdysozoa</taxon>
        <taxon>Arthropoda</taxon>
        <taxon>Hexapoda</taxon>
        <taxon>Insecta</taxon>
        <taxon>Pterygota</taxon>
        <taxon>Neoptera</taxon>
        <taxon>Endopterygota</taxon>
        <taxon>Coleoptera</taxon>
        <taxon>Polyphaga</taxon>
        <taxon>Elateriformia</taxon>
        <taxon>Elateroidea</taxon>
        <taxon>Lampyridae</taxon>
        <taxon>Luciolinae</taxon>
        <taxon>Aquatica</taxon>
    </lineage>
</organism>
<gene>
    <name evidence="3" type="ORF">RN001_009107</name>
</gene>
<proteinExistence type="predicted"/>
<evidence type="ECO:0000313" key="4">
    <source>
        <dbReference type="Proteomes" id="UP001353858"/>
    </source>
</evidence>
<comment type="caution">
    <text evidence="3">The sequence shown here is derived from an EMBL/GenBank/DDBJ whole genome shotgun (WGS) entry which is preliminary data.</text>
</comment>